<dbReference type="Gene3D" id="2.120.10.80">
    <property type="entry name" value="Kelch-type beta propeller"/>
    <property type="match status" value="1"/>
</dbReference>
<keyword evidence="3" id="KW-1185">Reference proteome</keyword>
<dbReference type="SUPFAM" id="SSF50965">
    <property type="entry name" value="Galactose oxidase, central domain"/>
    <property type="match status" value="1"/>
</dbReference>
<gene>
    <name evidence="2" type="ORF">RFI_37274</name>
</gene>
<keyword evidence="1" id="KW-0812">Transmembrane</keyword>
<feature type="transmembrane region" description="Helical" evidence="1">
    <location>
        <begin position="20"/>
        <end position="44"/>
    </location>
</feature>
<sequence length="497" mass="57528">MSRILEKPIDALHNFSSKLILIFSIFDQLWYISLMAVFPSYFFIPIAKKLKKKGLSGTLQKNTSNMSTQVNNIFQSLPELPESLTDSACILCKDEILICGGIKTNRCYSYHILKKQYKYICSYPEDVQLNGHCVLQLVHLQTNPDEIHLLSFGGQGKGETKQTFSMKYKSVWEIDESDHKSENSFIGNKNESNSISQSSNTWIQHDKDSSIGKLNDSLIRVRGLIGGGNNDLLFITLVSSKIEVINLKTMKSLTGILNNTISASSQYRIQYHCFMPLTMNNEKVINQFILFCKNAGVLIKYNEQDKNFTYEELPVCPVLRNSLFFSFAYVYDFAFLFGGRNEIAQDYSFFFRGEKKTSVYKYSMKEKTWNECNFTFPTEMYESFAILNDDTNVHIIGGLNAKDEKLKMHVSANVDQLFEKSDLLKMPKVYELKNEIKRLKLERPYTIPIEKDRVCEDEKENKSVIKVSEEWQKMKTQMEAFEKKLKRMGRRKKNRIG</sequence>
<reference evidence="2 3" key="1">
    <citation type="journal article" date="2013" name="Curr. Biol.">
        <title>The Genome of the Foraminiferan Reticulomyxa filosa.</title>
        <authorList>
            <person name="Glockner G."/>
            <person name="Hulsmann N."/>
            <person name="Schleicher M."/>
            <person name="Noegel A.A."/>
            <person name="Eichinger L."/>
            <person name="Gallinger C."/>
            <person name="Pawlowski J."/>
            <person name="Sierra R."/>
            <person name="Euteneuer U."/>
            <person name="Pillet L."/>
            <person name="Moustafa A."/>
            <person name="Platzer M."/>
            <person name="Groth M."/>
            <person name="Szafranski K."/>
            <person name="Schliwa M."/>
        </authorList>
    </citation>
    <scope>NUCLEOTIDE SEQUENCE [LARGE SCALE GENOMIC DNA]</scope>
</reference>
<name>X6LGB1_RETFI</name>
<keyword evidence="1" id="KW-1133">Transmembrane helix</keyword>
<accession>X6LGB1</accession>
<proteinExistence type="predicted"/>
<evidence type="ECO:0008006" key="4">
    <source>
        <dbReference type="Google" id="ProtNLM"/>
    </source>
</evidence>
<dbReference type="Proteomes" id="UP000023152">
    <property type="component" value="Unassembled WGS sequence"/>
</dbReference>
<protein>
    <recommendedName>
        <fullName evidence="4">Kelch motif family protein</fullName>
    </recommendedName>
</protein>
<evidence type="ECO:0000256" key="1">
    <source>
        <dbReference type="SAM" id="Phobius"/>
    </source>
</evidence>
<dbReference type="InterPro" id="IPR015915">
    <property type="entry name" value="Kelch-typ_b-propeller"/>
</dbReference>
<dbReference type="EMBL" id="ASPP01041732">
    <property type="protein sequence ID" value="ETO00177.1"/>
    <property type="molecule type" value="Genomic_DNA"/>
</dbReference>
<organism evidence="2 3">
    <name type="scientific">Reticulomyxa filosa</name>
    <dbReference type="NCBI Taxonomy" id="46433"/>
    <lineage>
        <taxon>Eukaryota</taxon>
        <taxon>Sar</taxon>
        <taxon>Rhizaria</taxon>
        <taxon>Retaria</taxon>
        <taxon>Foraminifera</taxon>
        <taxon>Monothalamids</taxon>
        <taxon>Reticulomyxidae</taxon>
        <taxon>Reticulomyxa</taxon>
    </lineage>
</organism>
<dbReference type="OrthoDB" id="432528at2759"/>
<keyword evidence="1" id="KW-0472">Membrane</keyword>
<dbReference type="AlphaFoldDB" id="X6LGB1"/>
<evidence type="ECO:0000313" key="3">
    <source>
        <dbReference type="Proteomes" id="UP000023152"/>
    </source>
</evidence>
<evidence type="ECO:0000313" key="2">
    <source>
        <dbReference type="EMBL" id="ETO00177.1"/>
    </source>
</evidence>
<comment type="caution">
    <text evidence="2">The sequence shown here is derived from an EMBL/GenBank/DDBJ whole genome shotgun (WGS) entry which is preliminary data.</text>
</comment>
<dbReference type="InterPro" id="IPR011043">
    <property type="entry name" value="Gal_Oxase/kelch_b-propeller"/>
</dbReference>